<dbReference type="OrthoDB" id="5521887at2"/>
<feature type="transmembrane region" description="Helical" evidence="2">
    <location>
        <begin position="21"/>
        <end position="39"/>
    </location>
</feature>
<dbReference type="Proteomes" id="UP000031675">
    <property type="component" value="Unassembled WGS sequence"/>
</dbReference>
<feature type="compositionally biased region" description="Basic and acidic residues" evidence="1">
    <location>
        <begin position="733"/>
        <end position="742"/>
    </location>
</feature>
<keyword evidence="2" id="KW-0812">Transmembrane</keyword>
<feature type="compositionally biased region" description="Basic and acidic residues" evidence="1">
    <location>
        <begin position="1118"/>
        <end position="1138"/>
    </location>
</feature>
<gene>
    <name evidence="3" type="ORF">LP52_03965</name>
</gene>
<dbReference type="InterPro" id="IPR027417">
    <property type="entry name" value="P-loop_NTPase"/>
</dbReference>
<feature type="region of interest" description="Disordered" evidence="1">
    <location>
        <begin position="1097"/>
        <end position="1207"/>
    </location>
</feature>
<dbReference type="PANTHER" id="PTHR47691">
    <property type="entry name" value="REGULATOR-RELATED"/>
    <property type="match status" value="1"/>
</dbReference>
<accession>A0A0C2JFF5</accession>
<dbReference type="SUPFAM" id="SSF48452">
    <property type="entry name" value="TPR-like"/>
    <property type="match status" value="2"/>
</dbReference>
<keyword evidence="2" id="KW-1133">Transmembrane helix</keyword>
<dbReference type="EMBL" id="JROO01000006">
    <property type="protein sequence ID" value="KII00087.1"/>
    <property type="molecule type" value="Genomic_DNA"/>
</dbReference>
<comment type="caution">
    <text evidence="3">The sequence shown here is derived from an EMBL/GenBank/DDBJ whole genome shotgun (WGS) entry which is preliminary data.</text>
</comment>
<dbReference type="Gene3D" id="1.25.40.10">
    <property type="entry name" value="Tetratricopeptide repeat domain"/>
    <property type="match status" value="2"/>
</dbReference>
<feature type="region of interest" description="Disordered" evidence="1">
    <location>
        <begin position="731"/>
        <end position="759"/>
    </location>
</feature>
<protein>
    <submittedName>
        <fullName evidence="3">Uncharacterized protein</fullName>
    </submittedName>
</protein>
<keyword evidence="4" id="KW-1185">Reference proteome</keyword>
<sequence>MQQERASQGQASTRRPLLRGLTGAIGPVVFIAGALLLQMAPDLLDDFPRRIVWGLSIAGALATGAVTVFLEPLLSKGRRPVRLPKQPPIELPPKSQRFTGHTALMNRLHRRFRAFPRTGVRGILDLPARMVGEAKRDSPLVIVINGIPGSGKTQVATQIAHEVVDRFPDGVRWVELSGDPDPDEDGAADETDPGLAREIGKRMRRLFGRSARRDADSENIDLPAPTLPKRAPRSAEKVLESLVQSMQGRIPSGATLNELSTTWRGLIYGKRILLVLDNAKDAAQVEPLIPSGSGCAVIITSRRTLTSADFEFESYELDELSQSEGEELLDRIAKPDLRVSPEEAARIRSDRADIVRRCGGLPLAIRLCGGRLLDPADPSPREVLAELDSIARSPLLGGRRGFAASFAFSLQLCAPQQRLLLKRIADSDLYKFSDWSAAVLLDVPRDTAAGLIEGLVRRYLVIPTERNETGENTYRIHDLVRETLRMIDSREFDLTRWERDNWEDGGDREVARRLVAAYTWLVEQAAAEITRTYDPEVLSASTDLTPPRELRLVPAGHPRQWLTQERESLLMCMRLAEEHDLLEPGWRLAHAFAALCQVWQVYWADWEEATLTELRMAYRLGDRLAGGLAHLDRAEIAGKMGNYETGIEDAKTAQSVFQQIGEQGGGATAGSSPHWTARAWRSLGVNLQRRGHLDGGAQALNTAERMFAEVGDDWWRARALRDLAEVHAQWGRRRSDQRRPEPSEEGEQESAEHGHDGRQHRRAQALLRLACMIFRYEGDWEEYSNARIALAEILAARGRELNAWFMLDEVREYYLQTEEHWYTARCQRSMAELDTERLDEQYGVVDLVLNPAHFDVRQKYVEGYVAKWAPIRKPETMEGHKELADEAWREVASWAPPHLGEYYAAQREWFAGLPHYGRDPLRAVAGQRRKWSVQRRIEMLTEASRTLSGMGDTWGKHRTDLALGRVRLSAGRDVDACAQTMRTAAEGFGELGDQLWHARAHRTAAEALSASGYPRQALADAEHAYMAFQRLGDRVGRTGAQVLFGRVLDETGHTADAVHHLTAARDAARDEGLTWHAHEADRRLNRIHGAQQKSIFSWGGRPAAGIPGAPPTDGPEPAEGREEQRGQGEPGEHVDGAERGGGAADGTVDGPDASVPASGGVGAGPAGAETEPAGHAYHPPRQRSSEDNGAIAAPEAEPASEDPPFPH</sequence>
<dbReference type="Gene3D" id="3.40.50.300">
    <property type="entry name" value="P-loop containing nucleotide triphosphate hydrolases"/>
    <property type="match status" value="1"/>
</dbReference>
<feature type="transmembrane region" description="Helical" evidence="2">
    <location>
        <begin position="51"/>
        <end position="74"/>
    </location>
</feature>
<evidence type="ECO:0000256" key="1">
    <source>
        <dbReference type="SAM" id="MobiDB-lite"/>
    </source>
</evidence>
<name>A0A0C2JFF5_9ACTN</name>
<dbReference type="InterPro" id="IPR011990">
    <property type="entry name" value="TPR-like_helical_dom_sf"/>
</dbReference>
<dbReference type="RefSeq" id="WP_040270785.1">
    <property type="nucleotide sequence ID" value="NZ_JROO01000006.1"/>
</dbReference>
<dbReference type="STRING" id="183763.LP52_03965"/>
<reference evidence="4" key="1">
    <citation type="journal article" date="2015" name="Chem. Biol.">
        <title>Structure, bioactivity, and resistance mechanism of streptomonomicin, an unusual lasso Peptide from an understudied halophilic actinomycete.</title>
        <authorList>
            <person name="Metelev M."/>
            <person name="Tietz J.I."/>
            <person name="Melby J.O."/>
            <person name="Blair P.M."/>
            <person name="Zhu L."/>
            <person name="Livnat I."/>
            <person name="Severinov K."/>
            <person name="Mitchell D.A."/>
        </authorList>
    </citation>
    <scope>NUCLEOTIDE SEQUENCE [LARGE SCALE GENOMIC DNA]</scope>
    <source>
        <strain evidence="4">YIM 90003</strain>
    </source>
</reference>
<evidence type="ECO:0000313" key="3">
    <source>
        <dbReference type="EMBL" id="KII00087.1"/>
    </source>
</evidence>
<feature type="region of interest" description="Disordered" evidence="1">
    <location>
        <begin position="207"/>
        <end position="233"/>
    </location>
</feature>
<dbReference type="PANTHER" id="PTHR47691:SF3">
    <property type="entry name" value="HTH-TYPE TRANSCRIPTIONAL REGULATOR RV0890C-RELATED"/>
    <property type="match status" value="1"/>
</dbReference>
<keyword evidence="2" id="KW-0472">Membrane</keyword>
<dbReference type="GO" id="GO:0043531">
    <property type="term" value="F:ADP binding"/>
    <property type="evidence" value="ECO:0007669"/>
    <property type="project" value="InterPro"/>
</dbReference>
<evidence type="ECO:0000313" key="4">
    <source>
        <dbReference type="Proteomes" id="UP000031675"/>
    </source>
</evidence>
<dbReference type="SUPFAM" id="SSF52540">
    <property type="entry name" value="P-loop containing nucleoside triphosphate hydrolases"/>
    <property type="match status" value="1"/>
</dbReference>
<dbReference type="PRINTS" id="PR00364">
    <property type="entry name" value="DISEASERSIST"/>
</dbReference>
<dbReference type="AlphaFoldDB" id="A0A0C2JFF5"/>
<proteinExistence type="predicted"/>
<organism evidence="3 4">
    <name type="scientific">Streptomonospora alba</name>
    <dbReference type="NCBI Taxonomy" id="183763"/>
    <lineage>
        <taxon>Bacteria</taxon>
        <taxon>Bacillati</taxon>
        <taxon>Actinomycetota</taxon>
        <taxon>Actinomycetes</taxon>
        <taxon>Streptosporangiales</taxon>
        <taxon>Nocardiopsidaceae</taxon>
        <taxon>Streptomonospora</taxon>
    </lineage>
</organism>
<feature type="compositionally biased region" description="Acidic residues" evidence="1">
    <location>
        <begin position="178"/>
        <end position="192"/>
    </location>
</feature>
<evidence type="ECO:0000256" key="2">
    <source>
        <dbReference type="SAM" id="Phobius"/>
    </source>
</evidence>
<feature type="region of interest" description="Disordered" evidence="1">
    <location>
        <begin position="176"/>
        <end position="195"/>
    </location>
</feature>